<evidence type="ECO:0000313" key="1">
    <source>
        <dbReference type="EMBL" id="KKN88072.1"/>
    </source>
</evidence>
<dbReference type="AlphaFoldDB" id="A0A0F9UKV4"/>
<dbReference type="EMBL" id="LAZR01000131">
    <property type="protein sequence ID" value="KKN88072.1"/>
    <property type="molecule type" value="Genomic_DNA"/>
</dbReference>
<sequence>MVVFKDGRVQQEEPEKPKKKTERVLDNWLMKYGEYTIESESPEQFHLWTGLSILGSAVRRNVWLNQGTHILYPNMYVILIGPPGRVRKSTSIRLGRHLLLGLDGIHFGSDSCTREDLIKSLGKISVMAKQAAMTIHSTELSSLIEPSGIKMIQFLTDIFDGDIKWQYSTKHQGKDLIENPVLNILAATTPTWIADGLPADIVGHGFISRVLFVYGADRRFLKPFPGQLDAELAKNLRADLDHISRIEGTFQWGEGSKDTYKAIYEEIDRTKPKDYRVEGFHNRKDIYTLKVAMLLSIARSDDLVMYPGDITTAYAALSAIEESMHKTFSAVGKYDHAADTERLLEAIMESGELTSEEIHRRFSAAGDVDQIGKMIQMLISQGVIMREVKKGAPTVFRVVRQSKGGSEPVAREPEESPSD</sequence>
<accession>A0A0F9UKV4</accession>
<protein>
    <recommendedName>
        <fullName evidence="2">DUF3987 domain-containing protein</fullName>
    </recommendedName>
</protein>
<organism evidence="1">
    <name type="scientific">marine sediment metagenome</name>
    <dbReference type="NCBI Taxonomy" id="412755"/>
    <lineage>
        <taxon>unclassified sequences</taxon>
        <taxon>metagenomes</taxon>
        <taxon>ecological metagenomes</taxon>
    </lineage>
</organism>
<proteinExistence type="predicted"/>
<reference evidence="1" key="1">
    <citation type="journal article" date="2015" name="Nature">
        <title>Complex archaea that bridge the gap between prokaryotes and eukaryotes.</title>
        <authorList>
            <person name="Spang A."/>
            <person name="Saw J.H."/>
            <person name="Jorgensen S.L."/>
            <person name="Zaremba-Niedzwiedzka K."/>
            <person name="Martijn J."/>
            <person name="Lind A.E."/>
            <person name="van Eijk R."/>
            <person name="Schleper C."/>
            <person name="Guy L."/>
            <person name="Ettema T.J."/>
        </authorList>
    </citation>
    <scope>NUCLEOTIDE SEQUENCE</scope>
</reference>
<gene>
    <name evidence="1" type="ORF">LCGC14_0251440</name>
</gene>
<name>A0A0F9UKV4_9ZZZZ</name>
<evidence type="ECO:0008006" key="2">
    <source>
        <dbReference type="Google" id="ProtNLM"/>
    </source>
</evidence>
<comment type="caution">
    <text evidence="1">The sequence shown here is derived from an EMBL/GenBank/DDBJ whole genome shotgun (WGS) entry which is preliminary data.</text>
</comment>